<dbReference type="InterPro" id="IPR036390">
    <property type="entry name" value="WH_DNA-bd_sf"/>
</dbReference>
<dbReference type="PANTHER" id="PTHR33154">
    <property type="entry name" value="TRANSCRIPTIONAL REGULATOR, ARSR FAMILY"/>
    <property type="match status" value="1"/>
</dbReference>
<dbReference type="Proteomes" id="UP000464314">
    <property type="component" value="Chromosome"/>
</dbReference>
<name>A0A6P1TMQ8_9FIRM</name>
<dbReference type="InterPro" id="IPR001845">
    <property type="entry name" value="HTH_ArsR_DNA-bd_dom"/>
</dbReference>
<dbReference type="Pfam" id="PF01022">
    <property type="entry name" value="HTH_5"/>
    <property type="match status" value="1"/>
</dbReference>
<dbReference type="PROSITE" id="PS50987">
    <property type="entry name" value="HTH_ARSR_2"/>
    <property type="match status" value="1"/>
</dbReference>
<evidence type="ECO:0000256" key="3">
    <source>
        <dbReference type="ARBA" id="ARBA00023163"/>
    </source>
</evidence>
<dbReference type="InterPro" id="IPR011991">
    <property type="entry name" value="ArsR-like_HTH"/>
</dbReference>
<dbReference type="SMART" id="SM00418">
    <property type="entry name" value="HTH_ARSR"/>
    <property type="match status" value="1"/>
</dbReference>
<accession>A0A6P1TMQ8</accession>
<dbReference type="SUPFAM" id="SSF46785">
    <property type="entry name" value="Winged helix' DNA-binding domain"/>
    <property type="match status" value="1"/>
</dbReference>
<evidence type="ECO:0000256" key="2">
    <source>
        <dbReference type="ARBA" id="ARBA00023125"/>
    </source>
</evidence>
<organism evidence="5 6">
    <name type="scientific">Anaerocolumna sedimenticola</name>
    <dbReference type="NCBI Taxonomy" id="2696063"/>
    <lineage>
        <taxon>Bacteria</taxon>
        <taxon>Bacillati</taxon>
        <taxon>Bacillota</taxon>
        <taxon>Clostridia</taxon>
        <taxon>Lachnospirales</taxon>
        <taxon>Lachnospiraceae</taxon>
        <taxon>Anaerocolumna</taxon>
    </lineage>
</organism>
<evidence type="ECO:0000313" key="5">
    <source>
        <dbReference type="EMBL" id="QHQ62284.1"/>
    </source>
</evidence>
<dbReference type="AlphaFoldDB" id="A0A6P1TMQ8"/>
<dbReference type="PROSITE" id="PS00846">
    <property type="entry name" value="HTH_ARSR_1"/>
    <property type="match status" value="1"/>
</dbReference>
<evidence type="ECO:0000313" key="6">
    <source>
        <dbReference type="Proteomes" id="UP000464314"/>
    </source>
</evidence>
<protein>
    <submittedName>
        <fullName evidence="5">Metalloregulator ArsR/SmtB family transcription factor</fullName>
    </submittedName>
</protein>
<dbReference type="InterPro" id="IPR051081">
    <property type="entry name" value="HTH_MetalResp_TranReg"/>
</dbReference>
<keyword evidence="2" id="KW-0238">DNA-binding</keyword>
<proteinExistence type="predicted"/>
<gene>
    <name evidence="5" type="ORF">Ana3638_17070</name>
</gene>
<dbReference type="EMBL" id="CP048000">
    <property type="protein sequence ID" value="QHQ62284.1"/>
    <property type="molecule type" value="Genomic_DNA"/>
</dbReference>
<dbReference type="RefSeq" id="WP_161839109.1">
    <property type="nucleotide sequence ID" value="NZ_CP048000.1"/>
</dbReference>
<dbReference type="GO" id="GO:0003677">
    <property type="term" value="F:DNA binding"/>
    <property type="evidence" value="ECO:0007669"/>
    <property type="project" value="UniProtKB-KW"/>
</dbReference>
<dbReference type="PANTHER" id="PTHR33154:SF18">
    <property type="entry name" value="ARSENICAL RESISTANCE OPERON REPRESSOR"/>
    <property type="match status" value="1"/>
</dbReference>
<dbReference type="KEGG" id="anr:Ana3638_17070"/>
<sequence>MQYNYSDYVPIFKALADETRLKIIDMLSCGELCACDILESFNITQPTLSYHMKILTESGLVYGRREGAWMKYSLNTEKVNEVKEVWHFITTDKQSCICKTVKEENKCD</sequence>
<dbReference type="InterPro" id="IPR036388">
    <property type="entry name" value="WH-like_DNA-bd_sf"/>
</dbReference>
<keyword evidence="6" id="KW-1185">Reference proteome</keyword>
<keyword evidence="1" id="KW-0805">Transcription regulation</keyword>
<feature type="domain" description="HTH arsR-type" evidence="4">
    <location>
        <begin position="1"/>
        <end position="94"/>
    </location>
</feature>
<evidence type="ECO:0000259" key="4">
    <source>
        <dbReference type="PROSITE" id="PS50987"/>
    </source>
</evidence>
<dbReference type="NCBIfam" id="NF033788">
    <property type="entry name" value="HTH_metalloreg"/>
    <property type="match status" value="1"/>
</dbReference>
<dbReference type="GO" id="GO:0003700">
    <property type="term" value="F:DNA-binding transcription factor activity"/>
    <property type="evidence" value="ECO:0007669"/>
    <property type="project" value="InterPro"/>
</dbReference>
<evidence type="ECO:0000256" key="1">
    <source>
        <dbReference type="ARBA" id="ARBA00023015"/>
    </source>
</evidence>
<dbReference type="CDD" id="cd00090">
    <property type="entry name" value="HTH_ARSR"/>
    <property type="match status" value="1"/>
</dbReference>
<dbReference type="InterPro" id="IPR018334">
    <property type="entry name" value="ArsR_HTH"/>
</dbReference>
<reference evidence="5 6" key="1">
    <citation type="submission" date="2020-01" db="EMBL/GenBank/DDBJ databases">
        <title>Genome analysis of Anaerocolumna sp. CBA3638.</title>
        <authorList>
            <person name="Kim J."/>
            <person name="Roh S.W."/>
        </authorList>
    </citation>
    <scope>NUCLEOTIDE SEQUENCE [LARGE SCALE GENOMIC DNA]</scope>
    <source>
        <strain evidence="5 6">CBA3638</strain>
    </source>
</reference>
<dbReference type="Gene3D" id="1.10.10.10">
    <property type="entry name" value="Winged helix-like DNA-binding domain superfamily/Winged helix DNA-binding domain"/>
    <property type="match status" value="1"/>
</dbReference>
<dbReference type="PRINTS" id="PR00778">
    <property type="entry name" value="HTHARSR"/>
</dbReference>
<keyword evidence="3" id="KW-0804">Transcription</keyword>